<feature type="transmembrane region" description="Helical" evidence="1">
    <location>
        <begin position="12"/>
        <end position="33"/>
    </location>
</feature>
<keyword evidence="1" id="KW-1133">Transmembrane helix</keyword>
<keyword evidence="1" id="KW-0472">Membrane</keyword>
<gene>
    <name evidence="2" type="ORF">UR56_C0029G0010</name>
</gene>
<sequence>MKKFSFVQLNRASEIIGNISVAWFSGGVITPLIASSLNVIMFLTFFVLSLIMSVSFFALSLKIIEKNKQRI</sequence>
<evidence type="ECO:0000313" key="3">
    <source>
        <dbReference type="Proteomes" id="UP000034004"/>
    </source>
</evidence>
<protein>
    <recommendedName>
        <fullName evidence="4">Major facilitator superfamily (MFS) profile domain-containing protein</fullName>
    </recommendedName>
</protein>
<comment type="caution">
    <text evidence="2">The sequence shown here is derived from an EMBL/GenBank/DDBJ whole genome shotgun (WGS) entry which is preliminary data.</text>
</comment>
<dbReference type="AlphaFoldDB" id="A0A0G0B8Z8"/>
<feature type="transmembrane region" description="Helical" evidence="1">
    <location>
        <begin position="39"/>
        <end position="61"/>
    </location>
</feature>
<dbReference type="Proteomes" id="UP000034004">
    <property type="component" value="Unassembled WGS sequence"/>
</dbReference>
<evidence type="ECO:0000313" key="2">
    <source>
        <dbReference type="EMBL" id="KKP60151.1"/>
    </source>
</evidence>
<evidence type="ECO:0000256" key="1">
    <source>
        <dbReference type="SAM" id="Phobius"/>
    </source>
</evidence>
<keyword evidence="1" id="KW-0812">Transmembrane</keyword>
<accession>A0A0G0B8Z8</accession>
<organism evidence="2 3">
    <name type="scientific">Candidatus Roizmanbacteria bacterium GW2011_GWC2_34_23</name>
    <dbReference type="NCBI Taxonomy" id="1618484"/>
    <lineage>
        <taxon>Bacteria</taxon>
        <taxon>Candidatus Roizmaniibacteriota</taxon>
    </lineage>
</organism>
<evidence type="ECO:0008006" key="4">
    <source>
        <dbReference type="Google" id="ProtNLM"/>
    </source>
</evidence>
<proteinExistence type="predicted"/>
<reference evidence="2 3" key="1">
    <citation type="journal article" date="2015" name="Nature">
        <title>rRNA introns, odd ribosomes, and small enigmatic genomes across a large radiation of phyla.</title>
        <authorList>
            <person name="Brown C.T."/>
            <person name="Hug L.A."/>
            <person name="Thomas B.C."/>
            <person name="Sharon I."/>
            <person name="Castelle C.J."/>
            <person name="Singh A."/>
            <person name="Wilkins M.J."/>
            <person name="Williams K.H."/>
            <person name="Banfield J.F."/>
        </authorList>
    </citation>
    <scope>NUCLEOTIDE SEQUENCE [LARGE SCALE GENOMIC DNA]</scope>
</reference>
<name>A0A0G0B8Z8_9BACT</name>
<dbReference type="EMBL" id="LBPR01000029">
    <property type="protein sequence ID" value="KKP60151.1"/>
    <property type="molecule type" value="Genomic_DNA"/>
</dbReference>